<evidence type="ECO:0000313" key="6">
    <source>
        <dbReference type="Proteomes" id="UP000193240"/>
    </source>
</evidence>
<proteinExistence type="predicted"/>
<dbReference type="GO" id="GO:0005509">
    <property type="term" value="F:calcium ion binding"/>
    <property type="evidence" value="ECO:0007669"/>
    <property type="project" value="InterPro"/>
</dbReference>
<evidence type="ECO:0000313" key="5">
    <source>
        <dbReference type="EMBL" id="OSS45160.1"/>
    </source>
</evidence>
<dbReference type="PROSITE" id="PS50222">
    <property type="entry name" value="EF_HAND_2"/>
    <property type="match status" value="1"/>
</dbReference>
<dbReference type="FunCoup" id="A0A1Y2LN42">
    <property type="interactions" value="28"/>
</dbReference>
<dbReference type="GO" id="GO:0005793">
    <property type="term" value="C:endoplasmic reticulum-Golgi intermediate compartment"/>
    <property type="evidence" value="ECO:0007669"/>
    <property type="project" value="TreeGrafter"/>
</dbReference>
<dbReference type="SUPFAM" id="SSF47473">
    <property type="entry name" value="EF-hand"/>
    <property type="match status" value="1"/>
</dbReference>
<dbReference type="OMA" id="ADWMTKH"/>
<name>A0A1Y2LN42_EPING</name>
<evidence type="ECO:0000256" key="2">
    <source>
        <dbReference type="ARBA" id="ARBA00022837"/>
    </source>
</evidence>
<dbReference type="InterPro" id="IPR018247">
    <property type="entry name" value="EF_Hand_1_Ca_BS"/>
</dbReference>
<feature type="chain" id="PRO_5010996979" description="EF-hand domain-containing protein" evidence="3">
    <location>
        <begin position="17"/>
        <end position="249"/>
    </location>
</feature>
<dbReference type="PANTHER" id="PTHR19237:SF20">
    <property type="entry name" value="NUCLEOBINDIN 1"/>
    <property type="match status" value="1"/>
</dbReference>
<dbReference type="InParanoid" id="A0A1Y2LN42"/>
<dbReference type="PROSITE" id="PS00018">
    <property type="entry name" value="EF_HAND_1"/>
    <property type="match status" value="1"/>
</dbReference>
<sequence>MLWRLWTLNFVVIAAGAKIKRNPWRRRHIVELDNDTYTTTSIAMTQLLQRPLNALVLLSCALTVTAHGGGEHAQIVVAPDADWATRHMAEEHHITGFDAATFFNLHDYDSTGVWTAPDIRRTYGLSDPSTASISETKKDMVVQTILDMFDADKNGEISLDEFLAADAKNVKLPDMGMGPGHHGDDEYEYEIHHWEKYHSGDDVKEEDLTHPEDIAHFKMHEEKERAQEEWERAERGIVERNIPQKYRQN</sequence>
<dbReference type="Gene3D" id="1.10.238.10">
    <property type="entry name" value="EF-hand"/>
    <property type="match status" value="1"/>
</dbReference>
<dbReference type="InterPro" id="IPR040250">
    <property type="entry name" value="Nucleobindin"/>
</dbReference>
<keyword evidence="1 3" id="KW-0732">Signal</keyword>
<reference evidence="5 6" key="1">
    <citation type="journal article" date="2017" name="Genome Announc.">
        <title>Genome sequence of the saprophytic ascomycete Epicoccum nigrum ICMP 19927 strain isolated from New Zealand.</title>
        <authorList>
            <person name="Fokin M."/>
            <person name="Fleetwood D."/>
            <person name="Weir B.S."/>
            <person name="Villas-Boas S.G."/>
        </authorList>
    </citation>
    <scope>NUCLEOTIDE SEQUENCE [LARGE SCALE GENOMIC DNA]</scope>
    <source>
        <strain evidence="5 6">ICMP 19927</strain>
    </source>
</reference>
<dbReference type="PANTHER" id="PTHR19237">
    <property type="entry name" value="NUCLEOBINDIN"/>
    <property type="match status" value="1"/>
</dbReference>
<feature type="signal peptide" evidence="3">
    <location>
        <begin position="1"/>
        <end position="16"/>
    </location>
</feature>
<dbReference type="InterPro" id="IPR002048">
    <property type="entry name" value="EF_hand_dom"/>
</dbReference>
<keyword evidence="2" id="KW-0106">Calcium</keyword>
<dbReference type="InterPro" id="IPR011992">
    <property type="entry name" value="EF-hand-dom_pair"/>
</dbReference>
<evidence type="ECO:0000256" key="1">
    <source>
        <dbReference type="ARBA" id="ARBA00022729"/>
    </source>
</evidence>
<protein>
    <recommendedName>
        <fullName evidence="4">EF-hand domain-containing protein</fullName>
    </recommendedName>
</protein>
<feature type="domain" description="EF-hand" evidence="4">
    <location>
        <begin position="137"/>
        <end position="172"/>
    </location>
</feature>
<keyword evidence="6" id="KW-1185">Reference proteome</keyword>
<accession>A0A1Y2LN42</accession>
<evidence type="ECO:0000259" key="4">
    <source>
        <dbReference type="PROSITE" id="PS50222"/>
    </source>
</evidence>
<dbReference type="AlphaFoldDB" id="A0A1Y2LN42"/>
<evidence type="ECO:0000256" key="3">
    <source>
        <dbReference type="SAM" id="SignalP"/>
    </source>
</evidence>
<dbReference type="Proteomes" id="UP000193240">
    <property type="component" value="Unassembled WGS sequence"/>
</dbReference>
<organism evidence="5 6">
    <name type="scientific">Epicoccum nigrum</name>
    <name type="common">Soil fungus</name>
    <name type="synonym">Epicoccum purpurascens</name>
    <dbReference type="NCBI Taxonomy" id="105696"/>
    <lineage>
        <taxon>Eukaryota</taxon>
        <taxon>Fungi</taxon>
        <taxon>Dikarya</taxon>
        <taxon>Ascomycota</taxon>
        <taxon>Pezizomycotina</taxon>
        <taxon>Dothideomycetes</taxon>
        <taxon>Pleosporomycetidae</taxon>
        <taxon>Pleosporales</taxon>
        <taxon>Pleosporineae</taxon>
        <taxon>Didymellaceae</taxon>
        <taxon>Epicoccum</taxon>
    </lineage>
</organism>
<gene>
    <name evidence="5" type="ORF">B5807_09090</name>
</gene>
<dbReference type="EMBL" id="KZ107855">
    <property type="protein sequence ID" value="OSS45160.1"/>
    <property type="molecule type" value="Genomic_DNA"/>
</dbReference>